<dbReference type="HAMAP" id="MF_04060">
    <property type="entry name" value="ADV_SHUT"/>
    <property type="match status" value="1"/>
</dbReference>
<evidence type="ECO:0000256" key="8">
    <source>
        <dbReference type="ARBA" id="ARBA00022921"/>
    </source>
</evidence>
<evidence type="ECO:0000256" key="10">
    <source>
        <dbReference type="ARBA" id="ARBA00023186"/>
    </source>
</evidence>
<dbReference type="GO" id="GO:0039606">
    <property type="term" value="P:symbiont-mediated suppression of host translation initiation"/>
    <property type="evidence" value="ECO:0007669"/>
    <property type="project" value="UniProtKB-KW"/>
</dbReference>
<comment type="PTM">
    <text evidence="14">Might be cleaved by the viral protease.</text>
</comment>
<evidence type="ECO:0000256" key="15">
    <source>
        <dbReference type="SAM" id="MobiDB-lite"/>
    </source>
</evidence>
<evidence type="ECO:0000256" key="14">
    <source>
        <dbReference type="HAMAP-Rule" id="MF_04060"/>
    </source>
</evidence>
<comment type="subcellular location">
    <subcellularLocation>
        <location evidence="14">Host cytoplasm</location>
    </subcellularLocation>
</comment>
<sequence length="715" mass="78466">MAEEPVNFTPSEDSGLVAPPNSPLPDAEKQEQEPEADSEGYASEETALPDSYLDSDVLLKHLHRQCTILQDALSDRWVAPTTVAELTAAYERALFCPKTPPKKQDNGTCENNPRLNFYPTFAVPETLAAYHIFFTNQRVPLSCRANRPRADAALTLSDGDRLPDYETMETVSKIFEGLNGEELADNAVENHESVLVELKGDSPRLAVVKRGLNVTHFAYPAVHLPPKVISTVMDCLLTKRAQPSSTLDEVDPAGGEPVVSDAELARWLGTDAPEALEAQRKNVMGAVLVTVLLECMQRFFTSEAMVRKIGESLHYTFRHGYVALASKISNVELTNVITYMGILHENRLGQNILHNNIRGEAKRDYIRDTIYLALVHSWQSAMGIWQQCLEAQNLKELVKLLQAAKKRLWSNTSQRLLGKELADILFPPKLLQALHNGLPDIVSQSMMQNFRSFVLERSGILPAVCCPLPTDFVCIAFDECPPTLWAHTYLFKLANYFMYHNDICFDVSGEGLLEYYCRCNLCTPHRCLATNTPLLNETQLIGTFDIRGPGGENGGESSSGLKLTAGMWTSAFLQKFEPADYHAHTIRFYENQSKPPAVDPSACVITQSAILGQLQTIRKAREEFLLKKGQGVYLDPQTGEPLNEAAPCVEAADHDRAPVARHGGAGGGRASHPRRHNRHRGGGGGGGRVHGPPKPPRLAASGTTAAPGSSAGADA</sequence>
<dbReference type="GO" id="GO:0043657">
    <property type="term" value="C:host cell"/>
    <property type="evidence" value="ECO:0007669"/>
    <property type="project" value="GOC"/>
</dbReference>
<feature type="region of interest" description="Disordered" evidence="15">
    <location>
        <begin position="1"/>
        <end position="43"/>
    </location>
</feature>
<evidence type="ECO:0000313" key="17">
    <source>
        <dbReference type="Proteomes" id="UP000138550"/>
    </source>
</evidence>
<evidence type="ECO:0000256" key="7">
    <source>
        <dbReference type="ARBA" id="ARBA00022884"/>
    </source>
</evidence>
<keyword evidence="10 14" id="KW-0143">Chaperone</keyword>
<feature type="region of interest" description="Disordered" evidence="15">
    <location>
        <begin position="658"/>
        <end position="715"/>
    </location>
</feature>
<keyword evidence="3 14" id="KW-0597">Phosphoprotein</keyword>
<comment type="function">
    <text evidence="14">Protein that inhibits host translation while promoting late viral translation by ribosome shunting. Blocks host cap-dependent translation by binding to eIF4G, displacing MKNK1 from cap initiation complexes and preventing EIF4E phosphorylation. Binds to the tripartite leader sequence of viral late mRNAs and recruits host eIF4G, PABPC1/poly-A binding protein and 40S ribosomes subunits on viral mRNAs, allowing ribosome shunting and efficient translation of late viral mRNAs even though conventional translation via ribosome scanning from the cap has been shut off in the host cell. During assembly, acts as a chaperone protein that helps hexon proteins assembly into trimers.</text>
</comment>
<evidence type="ECO:0000256" key="3">
    <source>
        <dbReference type="ARBA" id="ARBA00022553"/>
    </source>
</evidence>
<feature type="compositionally biased region" description="Basic residues" evidence="15">
    <location>
        <begin position="671"/>
        <end position="681"/>
    </location>
</feature>
<evidence type="ECO:0000256" key="11">
    <source>
        <dbReference type="ARBA" id="ARBA00023200"/>
    </source>
</evidence>
<proteinExistence type="evidence at transcript level"/>
<evidence type="ECO:0000313" key="16">
    <source>
        <dbReference type="EMBL" id="ANG08568.1"/>
    </source>
</evidence>
<reference evidence="16 17" key="1">
    <citation type="submission" date="2015-11" db="EMBL/GenBank/DDBJ databases">
        <title>Next-gen sequencing and molecular characterization of equine adenovirus serotype 1 isolated from healthy equines in India.</title>
        <authorList>
            <person name="Appaiahgari M.B."/>
            <person name="Gulati B.R."/>
            <person name="Singh A."/>
            <person name="Kathaperumal K."/>
            <person name="Vrati S."/>
        </authorList>
    </citation>
    <scope>NUCLEOTIDE SEQUENCE [LARGE SCALE GENOMIC DNA]</scope>
    <source>
        <strain evidence="16">H9NS</strain>
    </source>
</reference>
<dbReference type="GO" id="GO:0003723">
    <property type="term" value="F:RNA binding"/>
    <property type="evidence" value="ECO:0007669"/>
    <property type="project" value="UniProtKB-UniRule"/>
</dbReference>
<dbReference type="GO" id="GO:0039704">
    <property type="term" value="P:viral translational shunt"/>
    <property type="evidence" value="ECO:0007669"/>
    <property type="project" value="UniProtKB-UniRule"/>
</dbReference>
<evidence type="ECO:0000256" key="6">
    <source>
        <dbReference type="ARBA" id="ARBA00022809"/>
    </source>
</evidence>
<keyword evidence="1 14" id="KW-0813">Transport</keyword>
<dbReference type="Proteomes" id="UP000138550">
    <property type="component" value="Segment"/>
</dbReference>
<comment type="similarity">
    <text evidence="14">Belongs to the adenoviridae shutoff protein family.</text>
</comment>
<organismHost>
    <name type="scientific">Equus caballus</name>
    <name type="common">Horse</name>
    <dbReference type="NCBI Taxonomy" id="9796"/>
</organismHost>
<keyword evidence="4 14" id="KW-0945">Host-virus interaction</keyword>
<comment type="PTM">
    <text evidence="14">Phosphorylated. Tyrosine phosphorylation enhances preferential binding to tripartite leader mRNAs and allows ribosome shunting.</text>
</comment>
<dbReference type="InterPro" id="IPR003381">
    <property type="entry name" value="L4"/>
</dbReference>
<comment type="PTM">
    <text evidence="14">Methylated. Asymmetric dimethylation by host PRMT1 of the Arg/Gly-rich region may regulate shutoff protein binding to hexon and promote the capsid assembly in the nucleus.</text>
</comment>
<gene>
    <name evidence="16" type="primary">100K</name>
    <name evidence="14" type="synonym">L4</name>
</gene>
<feature type="compositionally biased region" description="Low complexity" evidence="15">
    <location>
        <begin position="697"/>
        <end position="715"/>
    </location>
</feature>
<keyword evidence="11 14" id="KW-1035">Host cytoplasm</keyword>
<organism evidence="16 17">
    <name type="scientific">Equine adenovirus A serotype 1</name>
    <name type="common">EAdV-1</name>
    <name type="synonym">Equine adenovirus 1</name>
    <dbReference type="NCBI Taxonomy" id="46916"/>
    <lineage>
        <taxon>Viruses</taxon>
        <taxon>Varidnaviria</taxon>
        <taxon>Bamfordvirae</taxon>
        <taxon>Preplasmiviricota</taxon>
        <taxon>Polisuviricotina</taxon>
        <taxon>Pharingeaviricetes</taxon>
        <taxon>Rowavirales</taxon>
        <taxon>Adenoviridae</taxon>
        <taxon>Mastadenovirus</taxon>
        <taxon>Mastadenovirus equi</taxon>
        <taxon>Equine mastadenovirus A</taxon>
    </lineage>
</organism>
<keyword evidence="9 14" id="KW-1190">Host gene expression shutoff by virus</keyword>
<comment type="caution">
    <text evidence="14">Lacks conserved residue(s) required for the propagation of feature annotation.</text>
</comment>
<dbReference type="GO" id="GO:0039657">
    <property type="term" value="P:symbiont-mediated suppression of host gene expression"/>
    <property type="evidence" value="ECO:0007669"/>
    <property type="project" value="UniProtKB-UniRule"/>
</dbReference>
<keyword evidence="12 14" id="KW-1262">Eukaryotic host gene expression shutoff by virus</keyword>
<evidence type="ECO:0000256" key="5">
    <source>
        <dbReference type="ARBA" id="ARBA00022586"/>
    </source>
</evidence>
<evidence type="ECO:0000256" key="1">
    <source>
        <dbReference type="ARBA" id="ARBA00022448"/>
    </source>
</evidence>
<comment type="subunit">
    <text evidence="14">Monomer. Interacts with hexon protein; this interaction allows chaperoning and trimerization of hexon proteins. Interacts (via N-terminus) with host initiation factor EIF4G (via C-terminus). Interacts (via RRM domain) with viral mRNAs that contain the tripartite leader; this interaction allows ribosome shunting and expression of viral late mRNAs.</text>
</comment>
<evidence type="ECO:0000256" key="9">
    <source>
        <dbReference type="ARBA" id="ARBA00022995"/>
    </source>
</evidence>
<keyword evidence="2 14" id="KW-0488">Methylation</keyword>
<dbReference type="Pfam" id="PF02438">
    <property type="entry name" value="Adeno_100"/>
    <property type="match status" value="1"/>
</dbReference>
<comment type="induction">
    <text evidence="14">Expressed in the late phase of the viral replicative cycle.</text>
</comment>
<evidence type="ECO:0000256" key="13">
    <source>
        <dbReference type="ARBA" id="ARBA00023325"/>
    </source>
</evidence>
<accession>A0A1B0XBB9</accession>
<dbReference type="GO" id="GO:0030430">
    <property type="term" value="C:host cell cytoplasm"/>
    <property type="evidence" value="ECO:0007669"/>
    <property type="project" value="UniProtKB-SubCell"/>
</dbReference>
<evidence type="ECO:0000256" key="12">
    <source>
        <dbReference type="ARBA" id="ARBA00023247"/>
    </source>
</evidence>
<keyword evidence="5 14" id="KW-1155">Translational shunt</keyword>
<evidence type="ECO:0000256" key="2">
    <source>
        <dbReference type="ARBA" id="ARBA00022481"/>
    </source>
</evidence>
<keyword evidence="13 14" id="KW-1075">Inhibition of eukaryotic host translation factors by virus</keyword>
<feature type="modified residue" description="Phosphotyrosine; by host" evidence="14">
    <location>
        <position position="315"/>
    </location>
</feature>
<keyword evidence="6 14" id="KW-1193">Eukaryotic host translation shutoff by virus</keyword>
<protein>
    <recommendedName>
        <fullName evidence="14">Shutoff protein</fullName>
    </recommendedName>
    <alternativeName>
        <fullName evidence="14">100 kDa protein</fullName>
        <shortName evidence="14">p100K</shortName>
    </alternativeName>
    <alternativeName>
        <fullName evidence="14">100K-chaperone protein</fullName>
    </alternativeName>
    <alternativeName>
        <fullName evidence="14">L4-100K</fullName>
    </alternativeName>
    <alternativeName>
        <fullName evidence="14">Shutoff protein 100K</fullName>
    </alternativeName>
</protein>
<evidence type="ECO:0000256" key="4">
    <source>
        <dbReference type="ARBA" id="ARBA00022581"/>
    </source>
</evidence>
<dbReference type="EMBL" id="KU133477">
    <property type="protein sequence ID" value="ANG08568.1"/>
    <property type="molecule type" value="Genomic_DNA"/>
</dbReference>
<dbReference type="GO" id="GO:0019060">
    <property type="term" value="P:intracellular transport of viral protein in host cell"/>
    <property type="evidence" value="ECO:0007669"/>
    <property type="project" value="UniProtKB-UniRule"/>
</dbReference>
<name>A0A1B0XBB9_ADEE1</name>
<feature type="modified residue" description="Phosphotyrosine; by host" evidence="14">
    <location>
        <position position="633"/>
    </location>
</feature>
<keyword evidence="7 14" id="KW-0694">RNA-binding</keyword>
<keyword evidence="8 14" id="KW-0426">Late protein</keyword>
<comment type="miscellaneous">
    <text evidence="14">All late proteins expressed from the major late promoter are produced by alternative splicing and alternative polyadenylation of the same gene giving rise to non-overlapping ORFs. A leader sequence is present in the N-terminus of all these mRNAs and is recognized by the viral shutoff protein to provide expression although conventional translation via ribosome scanning from the cap has been shut off in the host cell.</text>
</comment>